<evidence type="ECO:0000313" key="2">
    <source>
        <dbReference type="EMBL" id="GAA4312565.1"/>
    </source>
</evidence>
<dbReference type="PANTHER" id="PTHR22893">
    <property type="entry name" value="NADH OXIDOREDUCTASE-RELATED"/>
    <property type="match status" value="1"/>
</dbReference>
<evidence type="ECO:0000259" key="1">
    <source>
        <dbReference type="Pfam" id="PF00724"/>
    </source>
</evidence>
<accession>A0ABP8FX17</accession>
<dbReference type="InterPro" id="IPR013785">
    <property type="entry name" value="Aldolase_TIM"/>
</dbReference>
<dbReference type="EMBL" id="BAABET010000004">
    <property type="protein sequence ID" value="GAA4312565.1"/>
    <property type="molecule type" value="Genomic_DNA"/>
</dbReference>
<comment type="caution">
    <text evidence="2">The sequence shown here is derived from an EMBL/GenBank/DDBJ whole genome shotgun (WGS) entry which is preliminary data.</text>
</comment>
<dbReference type="Gene3D" id="3.20.20.70">
    <property type="entry name" value="Aldolase class I"/>
    <property type="match status" value="1"/>
</dbReference>
<protein>
    <submittedName>
        <fullName evidence="2">NADH:flavin oxidoreductase</fullName>
    </submittedName>
</protein>
<dbReference type="CDD" id="cd04747">
    <property type="entry name" value="OYE_like_5_FMN"/>
    <property type="match status" value="1"/>
</dbReference>
<organism evidence="2 3">
    <name type="scientific">Streptomyces venetus</name>
    <dbReference type="NCBI Taxonomy" id="1701086"/>
    <lineage>
        <taxon>Bacteria</taxon>
        <taxon>Bacillati</taxon>
        <taxon>Actinomycetota</taxon>
        <taxon>Actinomycetes</taxon>
        <taxon>Kitasatosporales</taxon>
        <taxon>Streptomycetaceae</taxon>
        <taxon>Streptomyces</taxon>
    </lineage>
</organism>
<name>A0ABP8FX17_9ACTN</name>
<dbReference type="SUPFAM" id="SSF51395">
    <property type="entry name" value="FMN-linked oxidoreductases"/>
    <property type="match status" value="1"/>
</dbReference>
<dbReference type="Proteomes" id="UP001501115">
    <property type="component" value="Unassembled WGS sequence"/>
</dbReference>
<dbReference type="InterPro" id="IPR045247">
    <property type="entry name" value="Oye-like"/>
</dbReference>
<evidence type="ECO:0000313" key="3">
    <source>
        <dbReference type="Proteomes" id="UP001501115"/>
    </source>
</evidence>
<sequence length="364" mass="38809">MTTTSPLFSPVTIGTLTLPNRIVMAPMTRQLSPNGVPGPDSATYYARRARGGAGLVITEGTTLASSAGPEGAPHFHGAALEGWAAVVRAVHAEGGRIFPQLWHVGAFREPGKEVSLPTSAAGPSGLDGLGETIAEPMTTADIDRTVEEYGRAAADARRLGFDGVELHGAHGFLIDQFLWPHTNRRTDGYGGTSAGRVRFAAEVVAAVRAATGPDFPISLRLSQWKMTDFTARLAETPQDLEELLLPLADAGVDVFHLSTRRFWLPEFEGSERTLASWTKKLTGVPVIAVGSVGLAPSDFETAFAGQPMEFAPVDRAEELVENGDIDLLAVGRMLISDPEWPAKIRDGRTSELQAFDPSALMALV</sequence>
<feature type="domain" description="NADH:flavin oxidoreductase/NADH oxidase N-terminal" evidence="1">
    <location>
        <begin position="7"/>
        <end position="350"/>
    </location>
</feature>
<gene>
    <name evidence="2" type="ORF">GCM10023086_33170</name>
</gene>
<keyword evidence="3" id="KW-1185">Reference proteome</keyword>
<dbReference type="RefSeq" id="WP_345662256.1">
    <property type="nucleotide sequence ID" value="NZ_BAABET010000004.1"/>
</dbReference>
<reference evidence="3" key="1">
    <citation type="journal article" date="2019" name="Int. J. Syst. Evol. Microbiol.">
        <title>The Global Catalogue of Microorganisms (GCM) 10K type strain sequencing project: providing services to taxonomists for standard genome sequencing and annotation.</title>
        <authorList>
            <consortium name="The Broad Institute Genomics Platform"/>
            <consortium name="The Broad Institute Genome Sequencing Center for Infectious Disease"/>
            <person name="Wu L."/>
            <person name="Ma J."/>
        </authorList>
    </citation>
    <scope>NUCLEOTIDE SEQUENCE [LARGE SCALE GENOMIC DNA]</scope>
    <source>
        <strain evidence="3">JCM 31290</strain>
    </source>
</reference>
<dbReference type="Pfam" id="PF00724">
    <property type="entry name" value="Oxidored_FMN"/>
    <property type="match status" value="1"/>
</dbReference>
<dbReference type="InterPro" id="IPR001155">
    <property type="entry name" value="OxRdtase_FMN_N"/>
</dbReference>
<dbReference type="PANTHER" id="PTHR22893:SF55">
    <property type="entry name" value="OXIDOREDUCTASE-RELATED"/>
    <property type="match status" value="1"/>
</dbReference>
<proteinExistence type="predicted"/>